<evidence type="ECO:0000313" key="10">
    <source>
        <dbReference type="EMBL" id="VAX32460.1"/>
    </source>
</evidence>
<accession>A0A3B1DC58</accession>
<proteinExistence type="inferred from homology"/>
<dbReference type="HAMAP" id="MF_00211">
    <property type="entry name" value="TrpD"/>
    <property type="match status" value="1"/>
</dbReference>
<dbReference type="PANTHER" id="PTHR43285">
    <property type="entry name" value="ANTHRANILATE PHOSPHORIBOSYLTRANSFERASE"/>
    <property type="match status" value="1"/>
</dbReference>
<dbReference type="EMBL" id="UOGF01000089">
    <property type="protein sequence ID" value="VAX32460.1"/>
    <property type="molecule type" value="Genomic_DNA"/>
</dbReference>
<keyword evidence="5 10" id="KW-0808">Transferase</keyword>
<name>A0A3B1DC58_9ZZZZ</name>
<dbReference type="InterPro" id="IPR035902">
    <property type="entry name" value="Nuc_phospho_transferase"/>
</dbReference>
<dbReference type="InterPro" id="IPR005940">
    <property type="entry name" value="Anthranilate_Pribosyl_Tfrase"/>
</dbReference>
<protein>
    <recommendedName>
        <fullName evidence="2">anthranilate phosphoribosyltransferase</fullName>
        <ecNumber evidence="2">2.4.2.18</ecNumber>
    </recommendedName>
</protein>
<dbReference type="Pfam" id="PF00591">
    <property type="entry name" value="Glycos_transf_3"/>
    <property type="match status" value="1"/>
</dbReference>
<evidence type="ECO:0000259" key="8">
    <source>
        <dbReference type="Pfam" id="PF00591"/>
    </source>
</evidence>
<dbReference type="GO" id="GO:0000162">
    <property type="term" value="P:L-tryptophan biosynthetic process"/>
    <property type="evidence" value="ECO:0007669"/>
    <property type="project" value="UniProtKB-KW"/>
</dbReference>
<comment type="pathway">
    <text evidence="1">Amino-acid biosynthesis; L-tryptophan biosynthesis; L-tryptophan from chorismate: step 2/5.</text>
</comment>
<reference evidence="10" key="1">
    <citation type="submission" date="2018-06" db="EMBL/GenBank/DDBJ databases">
        <authorList>
            <person name="Zhirakovskaya E."/>
        </authorList>
    </citation>
    <scope>NUCLEOTIDE SEQUENCE</scope>
</reference>
<dbReference type="FunFam" id="3.40.1030.10:FF:000002">
    <property type="entry name" value="Anthranilate phosphoribosyltransferase"/>
    <property type="match status" value="1"/>
</dbReference>
<evidence type="ECO:0000256" key="5">
    <source>
        <dbReference type="ARBA" id="ARBA00022679"/>
    </source>
</evidence>
<dbReference type="Pfam" id="PF02885">
    <property type="entry name" value="Glycos_trans_3N"/>
    <property type="match status" value="1"/>
</dbReference>
<dbReference type="InterPro" id="IPR036320">
    <property type="entry name" value="Glycosyl_Trfase_fam3_N_dom_sf"/>
</dbReference>
<evidence type="ECO:0000256" key="6">
    <source>
        <dbReference type="ARBA" id="ARBA00022822"/>
    </source>
</evidence>
<dbReference type="PANTHER" id="PTHR43285:SF2">
    <property type="entry name" value="ANTHRANILATE PHOSPHORIBOSYLTRANSFERASE"/>
    <property type="match status" value="1"/>
</dbReference>
<dbReference type="InterPro" id="IPR000312">
    <property type="entry name" value="Glycosyl_Trfase_fam3"/>
</dbReference>
<gene>
    <name evidence="10" type="ORF">MNBD_NITROSPIRAE01-2161</name>
</gene>
<dbReference type="GO" id="GO:0005829">
    <property type="term" value="C:cytosol"/>
    <property type="evidence" value="ECO:0007669"/>
    <property type="project" value="TreeGrafter"/>
</dbReference>
<dbReference type="GO" id="GO:0004048">
    <property type="term" value="F:anthranilate phosphoribosyltransferase activity"/>
    <property type="evidence" value="ECO:0007669"/>
    <property type="project" value="UniProtKB-EC"/>
</dbReference>
<sequence length="336" mass="35783">MIKEAISKLVEHIDLSAFEAEAVMREIMEEVATASQIAAYMTALRMKGETVDEITGSARVMREKAIQVRVDDPLVVDTCGTGGDHLNTFNISTTVAFVVAGVGVTVAKHGNRSVSSACGSADVLKALGVAINITPEKVEACINDIGIGFLFAPLFHGAMKHAALPRQETGIRSIFNILGPLSNPAQASIQVLGVFKPELTDLLAQVLVNLGSRHCFIVHGMDGLDEVTITGKSRISEGKSGRVAAYFIEPKDFKRENAHIKDIVGGDAQTNAAILQSILRGEQGPQRDVVLMNAAPAFVAAGKSTTLQEGFVLAEESIDSGRAMSKLDQLIEMTNK</sequence>
<feature type="domain" description="Glycosyl transferase family 3" evidence="8">
    <location>
        <begin position="74"/>
        <end position="323"/>
    </location>
</feature>
<dbReference type="SUPFAM" id="SSF47648">
    <property type="entry name" value="Nucleoside phosphorylase/phosphoribosyltransferase N-terminal domain"/>
    <property type="match status" value="1"/>
</dbReference>
<dbReference type="Gene3D" id="3.40.1030.10">
    <property type="entry name" value="Nucleoside phosphorylase/phosphoribosyltransferase catalytic domain"/>
    <property type="match status" value="1"/>
</dbReference>
<evidence type="ECO:0000259" key="9">
    <source>
        <dbReference type="Pfam" id="PF02885"/>
    </source>
</evidence>
<dbReference type="InterPro" id="IPR017459">
    <property type="entry name" value="Glycosyl_Trfase_fam3_N_dom"/>
</dbReference>
<dbReference type="NCBIfam" id="TIGR01245">
    <property type="entry name" value="trpD"/>
    <property type="match status" value="1"/>
</dbReference>
<keyword evidence="7" id="KW-0057">Aromatic amino acid biosynthesis</keyword>
<keyword evidence="3" id="KW-0028">Amino-acid biosynthesis</keyword>
<evidence type="ECO:0000256" key="1">
    <source>
        <dbReference type="ARBA" id="ARBA00004907"/>
    </source>
</evidence>
<evidence type="ECO:0000256" key="4">
    <source>
        <dbReference type="ARBA" id="ARBA00022676"/>
    </source>
</evidence>
<organism evidence="10">
    <name type="scientific">hydrothermal vent metagenome</name>
    <dbReference type="NCBI Taxonomy" id="652676"/>
    <lineage>
        <taxon>unclassified sequences</taxon>
        <taxon>metagenomes</taxon>
        <taxon>ecological metagenomes</taxon>
    </lineage>
</organism>
<dbReference type="SUPFAM" id="SSF52418">
    <property type="entry name" value="Nucleoside phosphorylase/phosphoribosyltransferase catalytic domain"/>
    <property type="match status" value="1"/>
</dbReference>
<feature type="domain" description="Glycosyl transferase family 3 N-terminal" evidence="9">
    <location>
        <begin position="3"/>
        <end position="65"/>
    </location>
</feature>
<evidence type="ECO:0000256" key="2">
    <source>
        <dbReference type="ARBA" id="ARBA00011948"/>
    </source>
</evidence>
<keyword evidence="4 10" id="KW-0328">Glycosyltransferase</keyword>
<dbReference type="Gene3D" id="1.20.970.10">
    <property type="entry name" value="Transferase, Pyrimidine Nucleoside Phosphorylase, Chain C"/>
    <property type="match status" value="1"/>
</dbReference>
<evidence type="ECO:0000256" key="7">
    <source>
        <dbReference type="ARBA" id="ARBA00023141"/>
    </source>
</evidence>
<evidence type="ECO:0000256" key="3">
    <source>
        <dbReference type="ARBA" id="ARBA00022605"/>
    </source>
</evidence>
<dbReference type="EC" id="2.4.2.18" evidence="2"/>
<keyword evidence="6" id="KW-0822">Tryptophan biosynthesis</keyword>
<dbReference type="AlphaFoldDB" id="A0A3B1DC58"/>